<dbReference type="Pfam" id="PF02128">
    <property type="entry name" value="Peptidase_M36"/>
    <property type="match status" value="1"/>
</dbReference>
<evidence type="ECO:0000313" key="14">
    <source>
        <dbReference type="Proteomes" id="UP000324351"/>
    </source>
</evidence>
<dbReference type="GO" id="GO:0008270">
    <property type="term" value="F:zinc ion binding"/>
    <property type="evidence" value="ECO:0007669"/>
    <property type="project" value="InterPro"/>
</dbReference>
<evidence type="ECO:0000313" key="13">
    <source>
        <dbReference type="EMBL" id="KAA1428748.1"/>
    </source>
</evidence>
<dbReference type="Proteomes" id="UP000324351">
    <property type="component" value="Unassembled WGS sequence"/>
</dbReference>
<evidence type="ECO:0000256" key="7">
    <source>
        <dbReference type="ARBA" id="ARBA00022801"/>
    </source>
</evidence>
<dbReference type="Gene3D" id="1.10.390.10">
    <property type="entry name" value="Neutral Protease Domain 2"/>
    <property type="match status" value="1"/>
</dbReference>
<accession>A0A5B1M899</accession>
<dbReference type="InterPro" id="IPR050371">
    <property type="entry name" value="Fungal_virulence_M36"/>
</dbReference>
<dbReference type="PANTHER" id="PTHR33478">
    <property type="entry name" value="EXTRACELLULAR METALLOPROTEINASE MEP"/>
    <property type="match status" value="1"/>
</dbReference>
<evidence type="ECO:0000256" key="3">
    <source>
        <dbReference type="ARBA" id="ARBA00006006"/>
    </source>
</evidence>
<comment type="cofactor">
    <cofactor evidence="1">
        <name>Zn(2+)</name>
        <dbReference type="ChEBI" id="CHEBI:29105"/>
    </cofactor>
</comment>
<keyword evidence="5" id="KW-0645">Protease</keyword>
<dbReference type="InterPro" id="IPR027268">
    <property type="entry name" value="Peptidase_M4/M1_CTD_sf"/>
</dbReference>
<evidence type="ECO:0000256" key="6">
    <source>
        <dbReference type="ARBA" id="ARBA00022723"/>
    </source>
</evidence>
<dbReference type="PANTHER" id="PTHR33478:SF1">
    <property type="entry name" value="EXTRACELLULAR METALLOPROTEINASE MEP"/>
    <property type="match status" value="1"/>
</dbReference>
<keyword evidence="9" id="KW-0482">Metalloprotease</keyword>
<dbReference type="EMBL" id="VUJW01000001">
    <property type="protein sequence ID" value="KAA1428748.1"/>
    <property type="molecule type" value="Genomic_DNA"/>
</dbReference>
<keyword evidence="10" id="KW-0865">Zymogen</keyword>
<comment type="similarity">
    <text evidence="3">Belongs to the peptidase M36 family.</text>
</comment>
<protein>
    <submittedName>
        <fullName evidence="13">Peptidase M36</fullName>
    </submittedName>
</protein>
<dbReference type="GO" id="GO:0004222">
    <property type="term" value="F:metalloendopeptidase activity"/>
    <property type="evidence" value="ECO:0007669"/>
    <property type="project" value="InterPro"/>
</dbReference>
<comment type="subcellular location">
    <subcellularLocation>
        <location evidence="2">Secreted</location>
    </subcellularLocation>
</comment>
<dbReference type="GO" id="GO:0006508">
    <property type="term" value="P:proteolysis"/>
    <property type="evidence" value="ECO:0007669"/>
    <property type="project" value="UniProtKB-KW"/>
</dbReference>
<evidence type="ECO:0000256" key="11">
    <source>
        <dbReference type="SAM" id="MobiDB-lite"/>
    </source>
</evidence>
<evidence type="ECO:0000256" key="5">
    <source>
        <dbReference type="ARBA" id="ARBA00022670"/>
    </source>
</evidence>
<keyword evidence="8" id="KW-0862">Zinc</keyword>
<sequence length="1136" mass="119927">MTPLRSRRAAVAVALAGLMSITAFASLGPSAATPGAAPAQPTPVLPFLGDPVDGPSDFVPDGTLAPTQAQRDAAAAIGVSSISWNALGTPSSLLPDDGLLADTGVSDPEAAARTWLADNTAVLGLSAAQVTDLELVSVQKLAQSSARAVLFQQRYDGLAPALRGLVTVGVNDGKVRYVSSSLSRDTSLDSVAPEDTEENGVDAWLAAAADLGIAPTGADLAGIVSNTGGGWTRLSVPGFAQQQQVRLRALPTADGVVPVFEANVVNVHGGAVTAFTSLVDADGNVLARHNKVKHHQGVFTFSGAITPTKCGPKHPFELPDGLTRTINVLVSGAPSDDFVVKLFNPGGSLIASEDLATNPEVLTYTAERIPSGTYTTQVCPFTPDSVVVGSYNAQVFTSDTAVTPPGTDVNPRWTFFTGIPKFSSTLDESVPTNVSTLCWTDDAGCDDTLKNIAAVGPWDQLVASGGASHTTLGNNAITHEAWLSPLTPGGLAQAPYSATRDYPGVDFTDAWNNSACDPTQLVPGGNDINFVVGNLFASHNRMHDWSYYLGFTEENYNLQTENMGRGGAPGDPEIGNVQAAAIDSHVIDPSGEVTGRNNANQVTLQDGVPGITNQYLFQPLAGAFYAPCTDGSLDMGIVGHEYTHAISNRMVAGPDQDLTSEQAGAMGESWSDLDAGEYLFAHNYNNGGNPWAVGAYATGNTDVAIRNFAINRNPLNYSDYGFDHFGAEVHSDGEIWNGTQWSVRKALVNKYNERFPASNAALQRRCADATAGASPRAPRFCPGNRRWIQLVFDSFLLQADGATSMLGMRDAMLAADLLRFNGANQAVMWRAFAQRGMGANASATDGDDVDPVPGFASPKEPEVTVTFDAPAGGKVYIGRFEARVTPIADTIARTARANVVRMVPGRYEVLFVSPTRGFRRIPLNLARTTTRKTVTIKLGRNLASSDLGASVISATDGSVNTEDLIDGTERTNWGAVTDGPVDASHPSIAVDLVGGVQTVRTVGVSALLRPESEEDPNAVSRFTALRQFRLERCTSACRTSGAVWKRFYTSPRAAFPAARPRPVAPDLTMRFFDVPDSPAAAVRLVVLENQCSGFAGFAGELDNDPVTTTDCKAGSDRDEIVHVSELQVYASPQDRG</sequence>
<keyword evidence="12" id="KW-0732">Signal</keyword>
<proteinExistence type="inferred from homology"/>
<keyword evidence="6" id="KW-0479">Metal-binding</keyword>
<evidence type="ECO:0000256" key="8">
    <source>
        <dbReference type="ARBA" id="ARBA00022833"/>
    </source>
</evidence>
<reference evidence="13 14" key="1">
    <citation type="submission" date="2019-09" db="EMBL/GenBank/DDBJ databases">
        <title>Nocardioides panacisoli sp. nov., isolated from the soil of a ginseng field.</title>
        <authorList>
            <person name="Cho C."/>
        </authorList>
    </citation>
    <scope>NUCLEOTIDE SEQUENCE [LARGE SCALE GENOMIC DNA]</scope>
    <source>
        <strain evidence="13 14">BN140041</strain>
    </source>
</reference>
<reference evidence="13 14" key="2">
    <citation type="submission" date="2019-09" db="EMBL/GenBank/DDBJ databases">
        <authorList>
            <person name="Jin C."/>
        </authorList>
    </citation>
    <scope>NUCLEOTIDE SEQUENCE [LARGE SCALE GENOMIC DNA]</scope>
    <source>
        <strain evidence="13 14">BN140041</strain>
    </source>
</reference>
<evidence type="ECO:0000256" key="2">
    <source>
        <dbReference type="ARBA" id="ARBA00004613"/>
    </source>
</evidence>
<evidence type="ECO:0000256" key="12">
    <source>
        <dbReference type="SAM" id="SignalP"/>
    </source>
</evidence>
<dbReference type="AlphaFoldDB" id="A0A5B1M899"/>
<evidence type="ECO:0000256" key="10">
    <source>
        <dbReference type="ARBA" id="ARBA00023145"/>
    </source>
</evidence>
<feature type="compositionally biased region" description="Low complexity" evidence="11">
    <location>
        <begin position="30"/>
        <end position="39"/>
    </location>
</feature>
<feature type="signal peptide" evidence="12">
    <location>
        <begin position="1"/>
        <end position="25"/>
    </location>
</feature>
<gene>
    <name evidence="13" type="ORF">F0U47_00555</name>
</gene>
<comment type="caution">
    <text evidence="13">The sequence shown here is derived from an EMBL/GenBank/DDBJ whole genome shotgun (WGS) entry which is preliminary data.</text>
</comment>
<dbReference type="Gene3D" id="3.10.170.10">
    <property type="match status" value="1"/>
</dbReference>
<evidence type="ECO:0000256" key="9">
    <source>
        <dbReference type="ARBA" id="ARBA00023049"/>
    </source>
</evidence>
<evidence type="ECO:0000256" key="1">
    <source>
        <dbReference type="ARBA" id="ARBA00001947"/>
    </source>
</evidence>
<feature type="region of interest" description="Disordered" evidence="11">
    <location>
        <begin position="30"/>
        <end position="60"/>
    </location>
</feature>
<keyword evidence="7" id="KW-0378">Hydrolase</keyword>
<dbReference type="InterPro" id="IPR001842">
    <property type="entry name" value="Peptidase_M36"/>
</dbReference>
<organism evidence="13 14">
    <name type="scientific">Nocardioides antri</name>
    <dbReference type="NCBI Taxonomy" id="2607659"/>
    <lineage>
        <taxon>Bacteria</taxon>
        <taxon>Bacillati</taxon>
        <taxon>Actinomycetota</taxon>
        <taxon>Actinomycetes</taxon>
        <taxon>Propionibacteriales</taxon>
        <taxon>Nocardioidaceae</taxon>
        <taxon>Nocardioides</taxon>
    </lineage>
</organism>
<dbReference type="GO" id="GO:0005615">
    <property type="term" value="C:extracellular space"/>
    <property type="evidence" value="ECO:0007669"/>
    <property type="project" value="InterPro"/>
</dbReference>
<name>A0A5B1M899_9ACTN</name>
<dbReference type="SUPFAM" id="SSF55486">
    <property type="entry name" value="Metalloproteases ('zincins'), catalytic domain"/>
    <property type="match status" value="1"/>
</dbReference>
<keyword evidence="14" id="KW-1185">Reference proteome</keyword>
<dbReference type="RefSeq" id="WP_149748371.1">
    <property type="nucleotide sequence ID" value="NZ_VUJW01000001.1"/>
</dbReference>
<feature type="chain" id="PRO_5038467931" evidence="12">
    <location>
        <begin position="26"/>
        <end position="1136"/>
    </location>
</feature>
<keyword evidence="4" id="KW-0964">Secreted</keyword>
<evidence type="ECO:0000256" key="4">
    <source>
        <dbReference type="ARBA" id="ARBA00022525"/>
    </source>
</evidence>